<evidence type="ECO:0000313" key="2">
    <source>
        <dbReference type="Proteomes" id="UP001454036"/>
    </source>
</evidence>
<reference evidence="1 2" key="1">
    <citation type="submission" date="2024-01" db="EMBL/GenBank/DDBJ databases">
        <title>The complete chloroplast genome sequence of Lithospermum erythrorhizon: insights into the phylogenetic relationship among Boraginaceae species and the maternal lineages of purple gromwells.</title>
        <authorList>
            <person name="Okada T."/>
            <person name="Watanabe K."/>
        </authorList>
    </citation>
    <scope>NUCLEOTIDE SEQUENCE [LARGE SCALE GENOMIC DNA]</scope>
</reference>
<dbReference type="InterPro" id="IPR008480">
    <property type="entry name" value="DUF761_pln"/>
</dbReference>
<accession>A0AAV3PE04</accession>
<proteinExistence type="predicted"/>
<keyword evidence="2" id="KW-1185">Reference proteome</keyword>
<sequence>MEQNLPIITKKFWNLVKVALFMLRKGISKSKLLSDLNMMMKRGKIASGKAIQNLMLFHHRASSSSSASSGNLSPDHHLFFTPKADEYEFSCSNSPANNNNNNNNKGFNLPFHLKKRKNAGRNKHVEYEFEVADVVMKAIEMLKSESSVSVAASPALPGFGKSPVVRQLRVTDSPFPLHNVDGDNHVDEAAEKFIKRFYKNLKKQNSIAWGTPGR</sequence>
<dbReference type="PANTHER" id="PTHR33265:SF8">
    <property type="entry name" value="AVR9_CF-9 RAPIDLY ELICITED PROTEIN 146"/>
    <property type="match status" value="1"/>
</dbReference>
<gene>
    <name evidence="1" type="ORF">LIER_08942</name>
</gene>
<organism evidence="1 2">
    <name type="scientific">Lithospermum erythrorhizon</name>
    <name type="common">Purple gromwell</name>
    <name type="synonym">Lithospermum officinale var. erythrorhizon</name>
    <dbReference type="NCBI Taxonomy" id="34254"/>
    <lineage>
        <taxon>Eukaryota</taxon>
        <taxon>Viridiplantae</taxon>
        <taxon>Streptophyta</taxon>
        <taxon>Embryophyta</taxon>
        <taxon>Tracheophyta</taxon>
        <taxon>Spermatophyta</taxon>
        <taxon>Magnoliopsida</taxon>
        <taxon>eudicotyledons</taxon>
        <taxon>Gunneridae</taxon>
        <taxon>Pentapetalae</taxon>
        <taxon>asterids</taxon>
        <taxon>lamiids</taxon>
        <taxon>Boraginales</taxon>
        <taxon>Boraginaceae</taxon>
        <taxon>Boraginoideae</taxon>
        <taxon>Lithospermeae</taxon>
        <taxon>Lithospermum</taxon>
    </lineage>
</organism>
<dbReference type="PANTHER" id="PTHR33265">
    <property type="entry name" value="AVR9/CF-9 RAPIDLY ELICITED PROTEIN-RELATED"/>
    <property type="match status" value="1"/>
</dbReference>
<protein>
    <recommendedName>
        <fullName evidence="3">Avr9/Cf-9 rapidly elicited protein 146</fullName>
    </recommendedName>
</protein>
<comment type="caution">
    <text evidence="1">The sequence shown here is derived from an EMBL/GenBank/DDBJ whole genome shotgun (WGS) entry which is preliminary data.</text>
</comment>
<dbReference type="AlphaFoldDB" id="A0AAV3PE04"/>
<evidence type="ECO:0008006" key="3">
    <source>
        <dbReference type="Google" id="ProtNLM"/>
    </source>
</evidence>
<dbReference type="Pfam" id="PF05553">
    <property type="entry name" value="DUF761"/>
    <property type="match status" value="1"/>
</dbReference>
<evidence type="ECO:0000313" key="1">
    <source>
        <dbReference type="EMBL" id="GAA0149875.1"/>
    </source>
</evidence>
<name>A0AAV3PE04_LITER</name>
<dbReference type="Proteomes" id="UP001454036">
    <property type="component" value="Unassembled WGS sequence"/>
</dbReference>
<dbReference type="EMBL" id="BAABME010001485">
    <property type="protein sequence ID" value="GAA0149875.1"/>
    <property type="molecule type" value="Genomic_DNA"/>
</dbReference>